<dbReference type="InterPro" id="IPR018060">
    <property type="entry name" value="HTH_AraC"/>
</dbReference>
<organism evidence="6 7">
    <name type="scientific">Paenibacillus xylanilyticus</name>
    <dbReference type="NCBI Taxonomy" id="248903"/>
    <lineage>
        <taxon>Bacteria</taxon>
        <taxon>Bacillati</taxon>
        <taxon>Bacillota</taxon>
        <taxon>Bacilli</taxon>
        <taxon>Bacillales</taxon>
        <taxon>Paenibacillaceae</taxon>
        <taxon>Paenibacillus</taxon>
    </lineage>
</organism>
<reference evidence="6 7" key="1">
    <citation type="submission" date="2020-05" db="EMBL/GenBank/DDBJ databases">
        <title>Genome Sequencing of Type Strains.</title>
        <authorList>
            <person name="Lemaire J.F."/>
            <person name="Inderbitzin P."/>
            <person name="Gregorio O.A."/>
            <person name="Collins S.B."/>
            <person name="Wespe N."/>
            <person name="Knight-Connoni V."/>
        </authorList>
    </citation>
    <scope>NUCLEOTIDE SEQUENCE [LARGE SCALE GENOMIC DNA]</scope>
    <source>
        <strain evidence="6 7">LMG 21957</strain>
    </source>
</reference>
<dbReference type="SMART" id="SM00342">
    <property type="entry name" value="HTH_ARAC"/>
    <property type="match status" value="1"/>
</dbReference>
<name>A0A7Y6C3M1_9BACL</name>
<dbReference type="Gene3D" id="3.30.450.20">
    <property type="entry name" value="PAS domain"/>
    <property type="match status" value="1"/>
</dbReference>
<accession>A0A7Y6C3M1</accession>
<dbReference type="PROSITE" id="PS01124">
    <property type="entry name" value="HTH_ARAC_FAMILY_2"/>
    <property type="match status" value="1"/>
</dbReference>
<comment type="caution">
    <text evidence="6">The sequence shown here is derived from an EMBL/GenBank/DDBJ whole genome shotgun (WGS) entry which is preliminary data.</text>
</comment>
<dbReference type="GO" id="GO:0043565">
    <property type="term" value="F:sequence-specific DNA binding"/>
    <property type="evidence" value="ECO:0007669"/>
    <property type="project" value="InterPro"/>
</dbReference>
<evidence type="ECO:0000256" key="4">
    <source>
        <dbReference type="SAM" id="Phobius"/>
    </source>
</evidence>
<keyword evidence="7" id="KW-1185">Reference proteome</keyword>
<dbReference type="GO" id="GO:0003700">
    <property type="term" value="F:DNA-binding transcription factor activity"/>
    <property type="evidence" value="ECO:0007669"/>
    <property type="project" value="InterPro"/>
</dbReference>
<evidence type="ECO:0000313" key="7">
    <source>
        <dbReference type="Proteomes" id="UP000526125"/>
    </source>
</evidence>
<gene>
    <name evidence="6" type="ORF">HP552_30790</name>
</gene>
<evidence type="ECO:0000256" key="2">
    <source>
        <dbReference type="ARBA" id="ARBA00023125"/>
    </source>
</evidence>
<feature type="domain" description="HTH araC/xylS-type" evidence="5">
    <location>
        <begin position="687"/>
        <end position="785"/>
    </location>
</feature>
<keyword evidence="2" id="KW-0238">DNA-binding</keyword>
<dbReference type="Proteomes" id="UP000526125">
    <property type="component" value="Unassembled WGS sequence"/>
</dbReference>
<proteinExistence type="predicted"/>
<dbReference type="Pfam" id="PF12833">
    <property type="entry name" value="HTH_18"/>
    <property type="match status" value="1"/>
</dbReference>
<sequence>MRPVSYLHKIIVFGTLLSTLPILLTGIAAFTYSVNQTELHRIQTNKQLLLQMQSNVEHKLATVSYMLDQATRSPFMLQSLSAPLPNMNLTTANQLQSEFQHMRSWEPLMDITLVNQTQDWLIDHAGLYLNADFPLALPMQDLLSKTLTSGWQLAPSSVFNHNERSSDSGCIYHIALARSIPHLNASSGSALIAGIPACSMQNPVIPDDRDLSASELIIINREQRILVHPNPIYIGQPLSAVNFEDSESNMELSELLSPTRFPASSGYREVRISDAHYSLNYTQSPLKGWTYILITPMNVLTQQSVETALYTMCISIVLLLLSLLFSWVGSRRLHIPVRELLKQLGIGDRALLNQHLQESFAPHQDEFEQIKAHITQLSASRSQMEHKLNQYVLQLRNQLMMNMYLGRCSPATLYKSISEQGYNNQLIRWQQMAVLTVQADLVNQTKYGPQDLDLLLFAIQNIMEESIDEEHQFSPTVMEQTIVTVIGSVELDNHLFSRELYKITTQLQHQIGEILNLQVSFGFSQPVTSILEVHQAYVEAMGALQQRMKLGSGVIVQYEAEAIYPSQWTLPYPESLEYNLIHAIQSADEAEASVLLQQLLQSIFRMDWTAEEYQVALTRLLMQVLQMMHDSGIRLAQISPGHSSIFKELLALQYAAEVEQWFISRIMGPVIEIFRERQYAQHQQISEKMIAIVQQEYDTDLTLEECAMRLHYNASYLSSVFRKETGCAFSEYLAQYRFKMARKWLDETELTVKDIAARLRYNNPQNFIRSFRKWEGITPGQYRERRQKAFSSTTK</sequence>
<dbReference type="AlphaFoldDB" id="A0A7Y6C3M1"/>
<dbReference type="InterPro" id="IPR009057">
    <property type="entry name" value="Homeodomain-like_sf"/>
</dbReference>
<evidence type="ECO:0000256" key="1">
    <source>
        <dbReference type="ARBA" id="ARBA00023015"/>
    </source>
</evidence>
<dbReference type="EMBL" id="JABMCB010000203">
    <property type="protein sequence ID" value="NUU79576.1"/>
    <property type="molecule type" value="Genomic_DNA"/>
</dbReference>
<dbReference type="PANTHER" id="PTHR43280:SF10">
    <property type="entry name" value="REGULATORY PROTEIN POCR"/>
    <property type="match status" value="1"/>
</dbReference>
<feature type="transmembrane region" description="Helical" evidence="4">
    <location>
        <begin position="308"/>
        <end position="328"/>
    </location>
</feature>
<keyword evidence="4" id="KW-0472">Membrane</keyword>
<dbReference type="PANTHER" id="PTHR43280">
    <property type="entry name" value="ARAC-FAMILY TRANSCRIPTIONAL REGULATOR"/>
    <property type="match status" value="1"/>
</dbReference>
<keyword evidence="1" id="KW-0805">Transcription regulation</keyword>
<evidence type="ECO:0000259" key="5">
    <source>
        <dbReference type="PROSITE" id="PS01124"/>
    </source>
</evidence>
<protein>
    <submittedName>
        <fullName evidence="6">AraC family transcriptional regulator</fullName>
    </submittedName>
</protein>
<keyword evidence="3" id="KW-0804">Transcription</keyword>
<keyword evidence="4" id="KW-1133">Transmembrane helix</keyword>
<keyword evidence="4" id="KW-0812">Transmembrane</keyword>
<dbReference type="Gene3D" id="1.10.10.60">
    <property type="entry name" value="Homeodomain-like"/>
    <property type="match status" value="2"/>
</dbReference>
<dbReference type="RefSeq" id="WP_175399173.1">
    <property type="nucleotide sequence ID" value="NZ_JABMCB010000203.1"/>
</dbReference>
<evidence type="ECO:0000313" key="6">
    <source>
        <dbReference type="EMBL" id="NUU79576.1"/>
    </source>
</evidence>
<evidence type="ECO:0000256" key="3">
    <source>
        <dbReference type="ARBA" id="ARBA00023163"/>
    </source>
</evidence>
<dbReference type="SUPFAM" id="SSF46689">
    <property type="entry name" value="Homeodomain-like"/>
    <property type="match status" value="2"/>
</dbReference>